<organism evidence="1 2">
    <name type="scientific">Musa troglodytarum</name>
    <name type="common">fe'i banana</name>
    <dbReference type="NCBI Taxonomy" id="320322"/>
    <lineage>
        <taxon>Eukaryota</taxon>
        <taxon>Viridiplantae</taxon>
        <taxon>Streptophyta</taxon>
        <taxon>Embryophyta</taxon>
        <taxon>Tracheophyta</taxon>
        <taxon>Spermatophyta</taxon>
        <taxon>Magnoliopsida</taxon>
        <taxon>Liliopsida</taxon>
        <taxon>Zingiberales</taxon>
        <taxon>Musaceae</taxon>
        <taxon>Musa</taxon>
    </lineage>
</organism>
<evidence type="ECO:0000313" key="2">
    <source>
        <dbReference type="Proteomes" id="UP001055439"/>
    </source>
</evidence>
<dbReference type="Proteomes" id="UP001055439">
    <property type="component" value="Chromosome 10"/>
</dbReference>
<proteinExistence type="predicted"/>
<protein>
    <submittedName>
        <fullName evidence="1">Uncharacterized protein</fullName>
    </submittedName>
</protein>
<dbReference type="AlphaFoldDB" id="A0A9E7EW30"/>
<name>A0A9E7EW30_9LILI</name>
<evidence type="ECO:0000313" key="1">
    <source>
        <dbReference type="EMBL" id="URD84191.1"/>
    </source>
</evidence>
<reference evidence="1" key="1">
    <citation type="submission" date="2022-05" db="EMBL/GenBank/DDBJ databases">
        <title>The Musa troglodytarum L. genome provides insights into the mechanism of non-climacteric behaviour and enrichment of carotenoids.</title>
        <authorList>
            <person name="Wang J."/>
        </authorList>
    </citation>
    <scope>NUCLEOTIDE SEQUENCE</scope>
    <source>
        <tissue evidence="1">Leaf</tissue>
    </source>
</reference>
<sequence>MTRLGSRLRGPGRSMNASVITIASSDGEMHAFARLGVRPYEVVRGVFVGSVLVNFSSL</sequence>
<keyword evidence="2" id="KW-1185">Reference proteome</keyword>
<dbReference type="EMBL" id="CP097503">
    <property type="protein sequence ID" value="URD84191.1"/>
    <property type="molecule type" value="Genomic_DNA"/>
</dbReference>
<accession>A0A9E7EW30</accession>
<gene>
    <name evidence="1" type="ORF">MUK42_03152</name>
</gene>